<keyword evidence="7" id="KW-0560">Oxidoreductase</keyword>
<dbReference type="PANTHER" id="PTHR42802:SF1">
    <property type="entry name" value="L-ORNITHINE N(5)-MONOOXYGENASE"/>
    <property type="match status" value="1"/>
</dbReference>
<keyword evidence="6" id="KW-0521">NADP</keyword>
<organism evidence="8 9">
    <name type="scientific">Pseudomonas asturiensis</name>
    <dbReference type="NCBI Taxonomy" id="1190415"/>
    <lineage>
        <taxon>Bacteria</taxon>
        <taxon>Pseudomonadati</taxon>
        <taxon>Pseudomonadota</taxon>
        <taxon>Gammaproteobacteria</taxon>
        <taxon>Pseudomonadales</taxon>
        <taxon>Pseudomonadaceae</taxon>
        <taxon>Pseudomonas</taxon>
    </lineage>
</organism>
<dbReference type="Pfam" id="PF13434">
    <property type="entry name" value="Lys_Orn_oxgnase"/>
    <property type="match status" value="1"/>
</dbReference>
<accession>A0A1M7J5P4</accession>
<evidence type="ECO:0000313" key="8">
    <source>
        <dbReference type="EMBL" id="SHM48211.1"/>
    </source>
</evidence>
<evidence type="ECO:0000256" key="7">
    <source>
        <dbReference type="ARBA" id="ARBA00023002"/>
    </source>
</evidence>
<dbReference type="EMBL" id="FRDA01000001">
    <property type="protein sequence ID" value="SHM48211.1"/>
    <property type="molecule type" value="Genomic_DNA"/>
</dbReference>
<name>A0A1M7J5P4_9PSED</name>
<dbReference type="AlphaFoldDB" id="A0A1M7J5P4"/>
<dbReference type="GO" id="GO:0016491">
    <property type="term" value="F:oxidoreductase activity"/>
    <property type="evidence" value="ECO:0007669"/>
    <property type="project" value="UniProtKB-KW"/>
</dbReference>
<keyword evidence="5" id="KW-0274">FAD</keyword>
<dbReference type="RefSeq" id="WP_073161798.1">
    <property type="nucleotide sequence ID" value="NZ_FRDA01000001.1"/>
</dbReference>
<dbReference type="Gene3D" id="3.50.50.60">
    <property type="entry name" value="FAD/NAD(P)-binding domain"/>
    <property type="match status" value="1"/>
</dbReference>
<dbReference type="PANTHER" id="PTHR42802">
    <property type="entry name" value="MONOOXYGENASE"/>
    <property type="match status" value="1"/>
</dbReference>
<proteinExistence type="inferred from homology"/>
<keyword evidence="4" id="KW-0285">Flavoprotein</keyword>
<comment type="pathway">
    <text evidence="2">Siderophore biosynthesis.</text>
</comment>
<dbReference type="OrthoDB" id="7527071at2"/>
<dbReference type="SUPFAM" id="SSF51905">
    <property type="entry name" value="FAD/NAD(P)-binding domain"/>
    <property type="match status" value="2"/>
</dbReference>
<evidence type="ECO:0000256" key="5">
    <source>
        <dbReference type="ARBA" id="ARBA00022827"/>
    </source>
</evidence>
<dbReference type="Proteomes" id="UP000183983">
    <property type="component" value="Unassembled WGS sequence"/>
</dbReference>
<evidence type="ECO:0000313" key="9">
    <source>
        <dbReference type="Proteomes" id="UP000183983"/>
    </source>
</evidence>
<evidence type="ECO:0000256" key="4">
    <source>
        <dbReference type="ARBA" id="ARBA00022630"/>
    </source>
</evidence>
<evidence type="ECO:0000256" key="3">
    <source>
        <dbReference type="ARBA" id="ARBA00007588"/>
    </source>
</evidence>
<evidence type="ECO:0000256" key="2">
    <source>
        <dbReference type="ARBA" id="ARBA00004924"/>
    </source>
</evidence>
<reference evidence="8 9" key="1">
    <citation type="submission" date="2016-11" db="EMBL/GenBank/DDBJ databases">
        <authorList>
            <person name="Jaros S."/>
            <person name="Januszkiewicz K."/>
            <person name="Wedrychowicz H."/>
        </authorList>
    </citation>
    <scope>NUCLEOTIDE SEQUENCE [LARGE SCALE GENOMIC DNA]</scope>
    <source>
        <strain evidence="8 9">LMG 26898</strain>
    </source>
</reference>
<dbReference type="STRING" id="1190415.SAMN05216593_101126"/>
<comment type="similarity">
    <text evidence="3">Belongs to the lysine N(6)-hydroxylase/L-ornithine N(5)-oxygenase family.</text>
</comment>
<dbReference type="InterPro" id="IPR025700">
    <property type="entry name" value="Lys/Orn_oxygenase"/>
</dbReference>
<protein>
    <submittedName>
        <fullName evidence="8">L-ornithine N5-oxygenase</fullName>
    </submittedName>
</protein>
<dbReference type="GO" id="GO:0006879">
    <property type="term" value="P:intracellular iron ion homeostasis"/>
    <property type="evidence" value="ECO:0007669"/>
    <property type="project" value="TreeGrafter"/>
</dbReference>
<gene>
    <name evidence="8" type="ORF">SAMN05216593_101126</name>
</gene>
<comment type="cofactor">
    <cofactor evidence="1">
        <name>FAD</name>
        <dbReference type="ChEBI" id="CHEBI:57692"/>
    </cofactor>
</comment>
<evidence type="ECO:0000256" key="1">
    <source>
        <dbReference type="ARBA" id="ARBA00001974"/>
    </source>
</evidence>
<dbReference type="InterPro" id="IPR036188">
    <property type="entry name" value="FAD/NAD-bd_sf"/>
</dbReference>
<evidence type="ECO:0000256" key="6">
    <source>
        <dbReference type="ARBA" id="ARBA00022857"/>
    </source>
</evidence>
<sequence length="432" mass="49194">MDMHDLVGIGFGPSHIGLAVSLYEDYKEETEGKKIMFFEAKNKHGWHHPMMLPSAKMQISFMKDLCFLRNPKSHFTFVNYLHEHRRLGSFANLRDFNPSRKEFDDYLRWVAGHFNHVTRYSSWVQSVLPVKEGHQVVALDVTVNDMLTGNMQVVRTQNLAIAIGGEPAMPVACASPHVFHSSQLLEKLPEYDESKPYRFLVVGSGQSAAEIYQHLISHYRHSDVRVASSGIGFKQADDSEYVNEVFDNEMIDRIYYLDPDNRQALIRKHFDTNYSVADLALIKSLYREEYEATIGGDVDRFGMLKFKRLTHVVEHNNALSVTLVSTLNGERQELEVDVVICATGYSRKNNLALLDALKPYWAEPESLPRLNRHYALQMSDTFKPNIYIQGMSEHTHGLSDTLLSVISRRSHEVGGEIVNTLSNRVMQGAIAS</sequence>